<accession>A0ABS2C0B7</accession>
<reference evidence="1 2" key="1">
    <citation type="submission" date="2020-08" db="EMBL/GenBank/DDBJ databases">
        <title>Description of novel Pseudomonas species.</title>
        <authorList>
            <person name="Duman M."/>
            <person name="Mulet M."/>
            <person name="Altun S."/>
            <person name="Saticioglu I.B."/>
            <person name="Lalucat J."/>
            <person name="Garcia-Valdes E."/>
        </authorList>
    </citation>
    <scope>NUCLEOTIDE SEQUENCE [LARGE SCALE GENOMIC DNA]</scope>
    <source>
        <strain evidence="1 2">P66</strain>
    </source>
</reference>
<dbReference type="Proteomes" id="UP000745663">
    <property type="component" value="Unassembled WGS sequence"/>
</dbReference>
<dbReference type="EMBL" id="JACOPV010000010">
    <property type="protein sequence ID" value="MBM5459317.1"/>
    <property type="molecule type" value="Genomic_DNA"/>
</dbReference>
<organism evidence="1 2">
    <name type="scientific">Pseudomonas arcuscaelestis</name>
    <dbReference type="NCBI Taxonomy" id="2710591"/>
    <lineage>
        <taxon>Bacteria</taxon>
        <taxon>Pseudomonadati</taxon>
        <taxon>Pseudomonadota</taxon>
        <taxon>Gammaproteobacteria</taxon>
        <taxon>Pseudomonadales</taxon>
        <taxon>Pseudomonadaceae</taxon>
        <taxon>Pseudomonas</taxon>
    </lineage>
</organism>
<dbReference type="RefSeq" id="WP_203585106.1">
    <property type="nucleotide sequence ID" value="NZ_JACOPV010000010.1"/>
</dbReference>
<sequence>MTLILSHGPWSIAVAKPVDSRPGFRTQYALNEGREVDSTYRWNWKAQSLTDAIDCTFTFANLRLRSPITWSTSADQRAWQIPTSGNPAGAASRIKEGHVHIELKANFFWESEVKTGQTTNNWHAGQEQILAGTHTNEEVNCSV</sequence>
<protein>
    <submittedName>
        <fullName evidence="1">Uncharacterized protein</fullName>
    </submittedName>
</protein>
<keyword evidence="2" id="KW-1185">Reference proteome</keyword>
<name>A0ABS2C0B7_9PSED</name>
<comment type="caution">
    <text evidence="1">The sequence shown here is derived from an EMBL/GenBank/DDBJ whole genome shotgun (WGS) entry which is preliminary data.</text>
</comment>
<evidence type="ECO:0000313" key="2">
    <source>
        <dbReference type="Proteomes" id="UP000745663"/>
    </source>
</evidence>
<gene>
    <name evidence="1" type="ORF">H8F21_17270</name>
</gene>
<evidence type="ECO:0000313" key="1">
    <source>
        <dbReference type="EMBL" id="MBM5459317.1"/>
    </source>
</evidence>
<proteinExistence type="predicted"/>